<proteinExistence type="inferred from homology"/>
<keyword evidence="3" id="KW-0732">Signal</keyword>
<dbReference type="InterPro" id="IPR010068">
    <property type="entry name" value="Peri-bd_TauA"/>
</dbReference>
<dbReference type="Pfam" id="PF04069">
    <property type="entry name" value="OpuAC"/>
    <property type="match status" value="1"/>
</dbReference>
<dbReference type="GO" id="GO:0022857">
    <property type="term" value="F:transmembrane transporter activity"/>
    <property type="evidence" value="ECO:0007669"/>
    <property type="project" value="InterPro"/>
</dbReference>
<evidence type="ECO:0000259" key="4">
    <source>
        <dbReference type="SMART" id="SM00062"/>
    </source>
</evidence>
<dbReference type="InterPro" id="IPR001638">
    <property type="entry name" value="Solute-binding_3/MltF_N"/>
</dbReference>
<dbReference type="Gene3D" id="3.40.190.10">
    <property type="entry name" value="Periplasmic binding protein-like II"/>
    <property type="match status" value="2"/>
</dbReference>
<feature type="domain" description="Solute-binding protein family 3/N-terminal" evidence="4">
    <location>
        <begin position="49"/>
        <end position="266"/>
    </location>
</feature>
<keyword evidence="6" id="KW-1185">Reference proteome</keyword>
<dbReference type="PANTHER" id="PTHR30024:SF47">
    <property type="entry name" value="TAURINE-BINDING PERIPLASMIC PROTEIN"/>
    <property type="match status" value="1"/>
</dbReference>
<evidence type="ECO:0000256" key="1">
    <source>
        <dbReference type="ARBA" id="ARBA00004418"/>
    </source>
</evidence>
<dbReference type="GO" id="GO:0043190">
    <property type="term" value="C:ATP-binding cassette (ABC) transporter complex"/>
    <property type="evidence" value="ECO:0007669"/>
    <property type="project" value="InterPro"/>
</dbReference>
<organism evidence="5 6">
    <name type="scientific">Vibrio xiamenensis</name>
    <dbReference type="NCBI Taxonomy" id="861298"/>
    <lineage>
        <taxon>Bacteria</taxon>
        <taxon>Pseudomonadati</taxon>
        <taxon>Pseudomonadota</taxon>
        <taxon>Gammaproteobacteria</taxon>
        <taxon>Vibrionales</taxon>
        <taxon>Vibrionaceae</taxon>
        <taxon>Vibrio</taxon>
    </lineage>
</organism>
<dbReference type="SMART" id="SM00062">
    <property type="entry name" value="PBPb"/>
    <property type="match status" value="1"/>
</dbReference>
<evidence type="ECO:0000313" key="5">
    <source>
        <dbReference type="EMBL" id="SDH15028.1"/>
    </source>
</evidence>
<comment type="subcellular location">
    <subcellularLocation>
        <location evidence="1">Periplasm</location>
    </subcellularLocation>
</comment>
<dbReference type="SUPFAM" id="SSF53850">
    <property type="entry name" value="Periplasmic binding protein-like II"/>
    <property type="match status" value="1"/>
</dbReference>
<dbReference type="STRING" id="861298.SAMN04488136_109101"/>
<evidence type="ECO:0000313" key="6">
    <source>
        <dbReference type="Proteomes" id="UP000198854"/>
    </source>
</evidence>
<evidence type="ECO:0000256" key="2">
    <source>
        <dbReference type="ARBA" id="ARBA00010742"/>
    </source>
</evidence>
<evidence type="ECO:0000256" key="3">
    <source>
        <dbReference type="ARBA" id="ARBA00022729"/>
    </source>
</evidence>
<dbReference type="RefSeq" id="WP_093272753.1">
    <property type="nucleotide sequence ID" value="NZ_FNDD01000009.1"/>
</dbReference>
<sequence>MKFSNLKSIAGKVVGSLKLLALPPSNLWLKSLSLIALLGVSSLSWAAKEVTIGYQGMYNPMKYVIDKQLVEKNTGYTVKWRKFDSGAKAITAMAAGAVDLTVAGSSPIASAASNGVDMQLIWVMENIADAEALVVRNDSGISSPADLKGKKIGVPFVSTTHFHMLFALEQFGLTEKDVKLINMQPNAIMAAWQRGDIDGAYIWDPALGKIKQTGKVLLSSKLLSSWGKPTFDGLIANTEFARQNSEFVAQLLSQIAKADREYQQAKESFNANNPIAVSVAKLSGSQPDDVVEAMSLYEFLDVDTQLSCQWLGCGEKGGAVKALKATSEFLLKEKKISALKPDYSVFVNPTYAEKAKAEL</sequence>
<reference evidence="5 6" key="1">
    <citation type="submission" date="2016-10" db="EMBL/GenBank/DDBJ databases">
        <authorList>
            <person name="de Groot N.N."/>
        </authorList>
    </citation>
    <scope>NUCLEOTIDE SEQUENCE [LARGE SCALE GENOMIC DNA]</scope>
    <source>
        <strain evidence="5 6">CGMCC 1.10228</strain>
    </source>
</reference>
<dbReference type="InterPro" id="IPR007210">
    <property type="entry name" value="ABC_Gly_betaine_transp_sub-bd"/>
</dbReference>
<dbReference type="AlphaFoldDB" id="A0A1G8A296"/>
<accession>A0A1G8A296</accession>
<name>A0A1G8A296_9VIBR</name>
<dbReference type="OrthoDB" id="286202at2"/>
<dbReference type="EMBL" id="FNDD01000009">
    <property type="protein sequence ID" value="SDH15028.1"/>
    <property type="molecule type" value="Genomic_DNA"/>
</dbReference>
<dbReference type="GO" id="GO:0042918">
    <property type="term" value="P:alkanesulfonate transmembrane transport"/>
    <property type="evidence" value="ECO:0007669"/>
    <property type="project" value="TreeGrafter"/>
</dbReference>
<protein>
    <submittedName>
        <fullName evidence="5">Taurine transport system substrate-binding protein</fullName>
    </submittedName>
</protein>
<dbReference type="Proteomes" id="UP000198854">
    <property type="component" value="Unassembled WGS sequence"/>
</dbReference>
<dbReference type="PANTHER" id="PTHR30024">
    <property type="entry name" value="ALIPHATIC SULFONATES-BINDING PROTEIN-RELATED"/>
    <property type="match status" value="1"/>
</dbReference>
<dbReference type="GO" id="GO:0042597">
    <property type="term" value="C:periplasmic space"/>
    <property type="evidence" value="ECO:0007669"/>
    <property type="project" value="UniProtKB-SubCell"/>
</dbReference>
<gene>
    <name evidence="5" type="ORF">SAMN04488136_109101</name>
</gene>
<dbReference type="NCBIfam" id="TIGR01729">
    <property type="entry name" value="taurine_ABC_bnd"/>
    <property type="match status" value="1"/>
</dbReference>
<comment type="similarity">
    <text evidence="2">Belongs to the bacterial solute-binding protein SsuA/TauA family.</text>
</comment>